<evidence type="ECO:0000313" key="2">
    <source>
        <dbReference type="EMBL" id="MQX16383.1"/>
    </source>
</evidence>
<comment type="caution">
    <text evidence="2">The sequence shown here is derived from an EMBL/GenBank/DDBJ whole genome shotgun (WGS) entry which is preliminary data.</text>
</comment>
<keyword evidence="3" id="KW-1185">Reference proteome</keyword>
<sequence>MPISKATDADKFRTGRRQKPVADREDKRKETRNKLWVRADEENLRDRESLLWRGIWMTVF</sequence>
<dbReference type="EMBL" id="WITC01000061">
    <property type="protein sequence ID" value="MQX16383.1"/>
    <property type="molecule type" value="Genomic_DNA"/>
</dbReference>
<evidence type="ECO:0000256" key="1">
    <source>
        <dbReference type="SAM" id="MobiDB-lite"/>
    </source>
</evidence>
<organism evidence="2 3">
    <name type="scientific">Sinorhizobium terangae</name>
    <dbReference type="NCBI Taxonomy" id="110322"/>
    <lineage>
        <taxon>Bacteria</taxon>
        <taxon>Pseudomonadati</taxon>
        <taxon>Pseudomonadota</taxon>
        <taxon>Alphaproteobacteria</taxon>
        <taxon>Hyphomicrobiales</taxon>
        <taxon>Rhizobiaceae</taxon>
        <taxon>Sinorhizobium/Ensifer group</taxon>
        <taxon>Sinorhizobium</taxon>
    </lineage>
</organism>
<dbReference type="RefSeq" id="WP_153440310.1">
    <property type="nucleotide sequence ID" value="NZ_JACIGA010000002.1"/>
</dbReference>
<accession>A0A6N7LEU3</accession>
<protein>
    <submittedName>
        <fullName evidence="2">Uncharacterized protein</fullName>
    </submittedName>
</protein>
<evidence type="ECO:0000313" key="3">
    <source>
        <dbReference type="Proteomes" id="UP000439983"/>
    </source>
</evidence>
<reference evidence="2 3" key="1">
    <citation type="journal article" date="2013" name="Genome Biol.">
        <title>Comparative genomics of the core and accessory genomes of 48 Sinorhizobium strains comprising five genospecies.</title>
        <authorList>
            <person name="Sugawara M."/>
            <person name="Epstein B."/>
            <person name="Badgley B.D."/>
            <person name="Unno T."/>
            <person name="Xu L."/>
            <person name="Reese J."/>
            <person name="Gyaneshwar P."/>
            <person name="Denny R."/>
            <person name="Mudge J."/>
            <person name="Bharti A.K."/>
            <person name="Farmer A.D."/>
            <person name="May G.D."/>
            <person name="Woodward J.E."/>
            <person name="Medigue C."/>
            <person name="Vallenet D."/>
            <person name="Lajus A."/>
            <person name="Rouy Z."/>
            <person name="Martinez-Vaz B."/>
            <person name="Tiffin P."/>
            <person name="Young N.D."/>
            <person name="Sadowsky M.J."/>
        </authorList>
    </citation>
    <scope>NUCLEOTIDE SEQUENCE [LARGE SCALE GENOMIC DNA]</scope>
    <source>
        <strain evidence="2 3">USDA4894</strain>
    </source>
</reference>
<name>A0A6N7LEU3_SINTE</name>
<gene>
    <name evidence="2" type="ORF">GHK62_16885</name>
</gene>
<dbReference type="Proteomes" id="UP000439983">
    <property type="component" value="Unassembled WGS sequence"/>
</dbReference>
<feature type="compositionally biased region" description="Basic and acidic residues" evidence="1">
    <location>
        <begin position="20"/>
        <end position="32"/>
    </location>
</feature>
<proteinExistence type="predicted"/>
<feature type="region of interest" description="Disordered" evidence="1">
    <location>
        <begin position="1"/>
        <end position="32"/>
    </location>
</feature>
<dbReference type="AlphaFoldDB" id="A0A6N7LEU3"/>